<feature type="compositionally biased region" description="Low complexity" evidence="1">
    <location>
        <begin position="17"/>
        <end position="29"/>
    </location>
</feature>
<dbReference type="AlphaFoldDB" id="A0A7T8GQ46"/>
<keyword evidence="3" id="KW-1185">Reference proteome</keyword>
<evidence type="ECO:0000256" key="1">
    <source>
        <dbReference type="SAM" id="MobiDB-lite"/>
    </source>
</evidence>
<evidence type="ECO:0000313" key="3">
    <source>
        <dbReference type="Proteomes" id="UP000595437"/>
    </source>
</evidence>
<proteinExistence type="predicted"/>
<dbReference type="Proteomes" id="UP000595437">
    <property type="component" value="Chromosome 18"/>
</dbReference>
<protein>
    <submittedName>
        <fullName evidence="2">Uncharacterized protein</fullName>
    </submittedName>
</protein>
<name>A0A7T8GQ46_CALRO</name>
<sequence>ETPPHSAKHLDEDKKAANASSSTTAASVSEVKKPTPRGAAGLIAKYKLQATH</sequence>
<accession>A0A7T8GQ46</accession>
<gene>
    <name evidence="2" type="ORF">FKW44_023925</name>
</gene>
<organism evidence="2 3">
    <name type="scientific">Caligus rogercresseyi</name>
    <name type="common">Sea louse</name>
    <dbReference type="NCBI Taxonomy" id="217165"/>
    <lineage>
        <taxon>Eukaryota</taxon>
        <taxon>Metazoa</taxon>
        <taxon>Ecdysozoa</taxon>
        <taxon>Arthropoda</taxon>
        <taxon>Crustacea</taxon>
        <taxon>Multicrustacea</taxon>
        <taxon>Hexanauplia</taxon>
        <taxon>Copepoda</taxon>
        <taxon>Siphonostomatoida</taxon>
        <taxon>Caligidae</taxon>
        <taxon>Caligus</taxon>
    </lineage>
</organism>
<reference evidence="3" key="1">
    <citation type="submission" date="2021-01" db="EMBL/GenBank/DDBJ databases">
        <title>Caligus Genome Assembly.</title>
        <authorList>
            <person name="Gallardo-Escarate C."/>
        </authorList>
    </citation>
    <scope>NUCLEOTIDE SEQUENCE [LARGE SCALE GENOMIC DNA]</scope>
</reference>
<evidence type="ECO:0000313" key="2">
    <source>
        <dbReference type="EMBL" id="QQP35643.1"/>
    </source>
</evidence>
<feature type="non-terminal residue" evidence="2">
    <location>
        <position position="52"/>
    </location>
</feature>
<feature type="non-terminal residue" evidence="2">
    <location>
        <position position="1"/>
    </location>
</feature>
<feature type="region of interest" description="Disordered" evidence="1">
    <location>
        <begin position="1"/>
        <end position="39"/>
    </location>
</feature>
<dbReference type="EMBL" id="CP045907">
    <property type="protein sequence ID" value="QQP35643.1"/>
    <property type="molecule type" value="Genomic_DNA"/>
</dbReference>